<dbReference type="PRINTS" id="PR00821">
    <property type="entry name" value="TAGLIPASE"/>
</dbReference>
<dbReference type="Gene3D" id="3.40.50.1820">
    <property type="entry name" value="alpha/beta hydrolase"/>
    <property type="match status" value="1"/>
</dbReference>
<dbReference type="PANTHER" id="PTHR11610">
    <property type="entry name" value="LIPASE"/>
    <property type="match status" value="1"/>
</dbReference>
<feature type="compositionally biased region" description="Polar residues" evidence="5">
    <location>
        <begin position="44"/>
        <end position="55"/>
    </location>
</feature>
<evidence type="ECO:0000256" key="4">
    <source>
        <dbReference type="RuleBase" id="RU004262"/>
    </source>
</evidence>
<comment type="subcellular location">
    <subcellularLocation>
        <location evidence="1">Secreted</location>
    </subcellularLocation>
</comment>
<evidence type="ECO:0000256" key="3">
    <source>
        <dbReference type="ARBA" id="ARBA00022525"/>
    </source>
</evidence>
<dbReference type="InterPro" id="IPR029058">
    <property type="entry name" value="AB_hydrolase_fold"/>
</dbReference>
<reference evidence="7 8" key="1">
    <citation type="journal article" date="2021" name="BMC Biol.">
        <title>Horizontally acquired antibacterial genes associated with adaptive radiation of ladybird beetles.</title>
        <authorList>
            <person name="Li H.S."/>
            <person name="Tang X.F."/>
            <person name="Huang Y.H."/>
            <person name="Xu Z.Y."/>
            <person name="Chen M.L."/>
            <person name="Du X.Y."/>
            <person name="Qiu B.Y."/>
            <person name="Chen P.T."/>
            <person name="Zhang W."/>
            <person name="Slipinski A."/>
            <person name="Escalona H.E."/>
            <person name="Waterhouse R.M."/>
            <person name="Zwick A."/>
            <person name="Pang H."/>
        </authorList>
    </citation>
    <scope>NUCLEOTIDE SEQUENCE [LARGE SCALE GENOMIC DNA]</scope>
    <source>
        <strain evidence="7">SYSU2018</strain>
    </source>
</reference>
<dbReference type="Pfam" id="PF00151">
    <property type="entry name" value="Lipase"/>
    <property type="match status" value="1"/>
</dbReference>
<evidence type="ECO:0000256" key="1">
    <source>
        <dbReference type="ARBA" id="ARBA00004613"/>
    </source>
</evidence>
<feature type="compositionally biased region" description="Basic and acidic residues" evidence="5">
    <location>
        <begin position="1"/>
        <end position="11"/>
    </location>
</feature>
<feature type="region of interest" description="Disordered" evidence="5">
    <location>
        <begin position="1"/>
        <end position="111"/>
    </location>
</feature>
<evidence type="ECO:0000256" key="2">
    <source>
        <dbReference type="ARBA" id="ARBA00010701"/>
    </source>
</evidence>
<dbReference type="GO" id="GO:0005576">
    <property type="term" value="C:extracellular region"/>
    <property type="evidence" value="ECO:0007669"/>
    <property type="project" value="UniProtKB-SubCell"/>
</dbReference>
<gene>
    <name evidence="7" type="ORF">HHI36_020976</name>
</gene>
<dbReference type="EMBL" id="JABFTP020000083">
    <property type="protein sequence ID" value="KAL3276261.1"/>
    <property type="molecule type" value="Genomic_DNA"/>
</dbReference>
<keyword evidence="8" id="KW-1185">Reference proteome</keyword>
<evidence type="ECO:0000256" key="5">
    <source>
        <dbReference type="SAM" id="MobiDB-lite"/>
    </source>
</evidence>
<feature type="compositionally biased region" description="Basic residues" evidence="5">
    <location>
        <begin position="74"/>
        <end position="85"/>
    </location>
</feature>
<keyword evidence="3" id="KW-0964">Secreted</keyword>
<dbReference type="PANTHER" id="PTHR11610:SF173">
    <property type="entry name" value="LIPASE DOMAIN-CONTAINING PROTEIN-RELATED"/>
    <property type="match status" value="1"/>
</dbReference>
<dbReference type="InterPro" id="IPR000734">
    <property type="entry name" value="TAG_lipase"/>
</dbReference>
<dbReference type="Proteomes" id="UP001516400">
    <property type="component" value="Unassembled WGS sequence"/>
</dbReference>
<comment type="caution">
    <text evidence="7">The sequence shown here is derived from an EMBL/GenBank/DDBJ whole genome shotgun (WGS) entry which is preliminary data.</text>
</comment>
<comment type="similarity">
    <text evidence="2 4">Belongs to the AB hydrolase superfamily. Lipase family.</text>
</comment>
<name>A0ABD2NBX9_9CUCU</name>
<feature type="domain" description="Lipase" evidence="6">
    <location>
        <begin position="196"/>
        <end position="427"/>
    </location>
</feature>
<dbReference type="AlphaFoldDB" id="A0ABD2NBX9"/>
<dbReference type="InterPro" id="IPR033906">
    <property type="entry name" value="Lipase_N"/>
</dbReference>
<evidence type="ECO:0000313" key="8">
    <source>
        <dbReference type="Proteomes" id="UP001516400"/>
    </source>
</evidence>
<sequence length="470" mass="53394">MKISKVHREDNPEQPVVERVSVTFAEDIGGTTTRRNTKRLSPMDSMQLSAESAAQDSDEEDYSASVNAIFQRRASTRRSKRRRDSRRTSSPFTPDVLPSNDSERRASSVFTTSSGDTAITVEDAAIPAVSQDQIFENIKLHKEVLQNVKMQPWEMRKKMKLVMQAKAYIKKHEGALQERLASSGSTKDRLARSNFDKADELIEGNHELLKKSRYDETLPTTFLIHGWTHSYNTPWMVEMREVMANQSLWNIVVVDWAHLSRTMYTEARVLSNLVGKKLCRICLYLNKMKDLEISDLHFVGHSMGAQISAMASDLIKKNLHQKVGRITALDPAAPLYEWPHKKNTDEVIDPDDAIFVDVIHTNGNYLGMISPCGHVDYYPNGGSHQPGCGFWLCSHMRAVEYWTASIKKPFLFKAYAFSSWDRYVSEKLDGVPYYPMGIAADSKIPNGIYFLETVDEVPYIHTKTTINDSL</sequence>
<dbReference type="SUPFAM" id="SSF53474">
    <property type="entry name" value="alpha/beta-Hydrolases"/>
    <property type="match status" value="1"/>
</dbReference>
<evidence type="ECO:0000313" key="7">
    <source>
        <dbReference type="EMBL" id="KAL3276261.1"/>
    </source>
</evidence>
<organism evidence="7 8">
    <name type="scientific">Cryptolaemus montrouzieri</name>
    <dbReference type="NCBI Taxonomy" id="559131"/>
    <lineage>
        <taxon>Eukaryota</taxon>
        <taxon>Metazoa</taxon>
        <taxon>Ecdysozoa</taxon>
        <taxon>Arthropoda</taxon>
        <taxon>Hexapoda</taxon>
        <taxon>Insecta</taxon>
        <taxon>Pterygota</taxon>
        <taxon>Neoptera</taxon>
        <taxon>Endopterygota</taxon>
        <taxon>Coleoptera</taxon>
        <taxon>Polyphaga</taxon>
        <taxon>Cucujiformia</taxon>
        <taxon>Coccinelloidea</taxon>
        <taxon>Coccinellidae</taxon>
        <taxon>Scymninae</taxon>
        <taxon>Scymnini</taxon>
        <taxon>Cryptolaemus</taxon>
    </lineage>
</organism>
<accession>A0ABD2NBX9</accession>
<evidence type="ECO:0000259" key="6">
    <source>
        <dbReference type="Pfam" id="PF00151"/>
    </source>
</evidence>
<dbReference type="InterPro" id="IPR013818">
    <property type="entry name" value="Lipase"/>
</dbReference>
<protein>
    <recommendedName>
        <fullName evidence="6">Lipase domain-containing protein</fullName>
    </recommendedName>
</protein>
<proteinExistence type="inferred from homology"/>
<dbReference type="CDD" id="cd00707">
    <property type="entry name" value="Pancreat_lipase_like"/>
    <property type="match status" value="1"/>
</dbReference>